<evidence type="ECO:0000313" key="5">
    <source>
        <dbReference type="Proteomes" id="UP001595692"/>
    </source>
</evidence>
<sequence length="379" mass="40346">MSAQSATRKKALLGLLVTGLLVGGAAAGWCYLARNSETTDDAYVAGNVVPVSARIAGNVVSIHADDTQLVAAGSPLLELDQTDANLALLQAETQLAQAVRAIAQQQAQLQQYDAMIALRRAELARLQGDQSRREVLGLSNAVGREEVLHARNSVEEGKAALDVAIAERNALQAKLQGTRLQAQPEVLHAAEQVREAWLALQRTRIVSPVTGVVAKRSVQVGAHVTQGAPLLAVVPLDQLWVDANFKEIQLEHIRIGQAVELTADVYGDKQVYHGKVLGLAAGTGSVFSLLPAQNATGNWLKVVQRLPVRISLDPAELSQHPLRLGLSMLAKVDISDRHGDSVLAAKADQPVATTSVLDVDMQEIDGRIARIIADNSHAG</sequence>
<dbReference type="SUPFAM" id="SSF111369">
    <property type="entry name" value="HlyD-like secretion proteins"/>
    <property type="match status" value="1"/>
</dbReference>
<protein>
    <submittedName>
        <fullName evidence="4">HlyD family efflux transporter periplasmic adaptor subunit</fullName>
    </submittedName>
</protein>
<comment type="caution">
    <text evidence="4">The sequence shown here is derived from an EMBL/GenBank/DDBJ whole genome shotgun (WGS) entry which is preliminary data.</text>
</comment>
<dbReference type="Proteomes" id="UP001595692">
    <property type="component" value="Unassembled WGS sequence"/>
</dbReference>
<dbReference type="InterPro" id="IPR050739">
    <property type="entry name" value="MFP"/>
</dbReference>
<name>A0ABV8CKU8_9GAMM</name>
<dbReference type="Pfam" id="PF25885">
    <property type="entry name" value="HH_EMRA"/>
    <property type="match status" value="1"/>
</dbReference>
<reference evidence="5" key="1">
    <citation type="journal article" date="2019" name="Int. J. Syst. Evol. Microbiol.">
        <title>The Global Catalogue of Microorganisms (GCM) 10K type strain sequencing project: providing services to taxonomists for standard genome sequencing and annotation.</title>
        <authorList>
            <consortium name="The Broad Institute Genomics Platform"/>
            <consortium name="The Broad Institute Genome Sequencing Center for Infectious Disease"/>
            <person name="Wu L."/>
            <person name="Ma J."/>
        </authorList>
    </citation>
    <scope>NUCLEOTIDE SEQUENCE [LARGE SCALE GENOMIC DNA]</scope>
    <source>
        <strain evidence="5">CCUG 54939</strain>
    </source>
</reference>
<evidence type="ECO:0000259" key="3">
    <source>
        <dbReference type="Pfam" id="PF25885"/>
    </source>
</evidence>
<evidence type="ECO:0000313" key="4">
    <source>
        <dbReference type="EMBL" id="MFC3912781.1"/>
    </source>
</evidence>
<organism evidence="4 5">
    <name type="scientific">Pseudaeromonas sharmana</name>
    <dbReference type="NCBI Taxonomy" id="328412"/>
    <lineage>
        <taxon>Bacteria</taxon>
        <taxon>Pseudomonadati</taxon>
        <taxon>Pseudomonadota</taxon>
        <taxon>Gammaproteobacteria</taxon>
        <taxon>Aeromonadales</taxon>
        <taxon>Aeromonadaceae</taxon>
        <taxon>Pseudaeromonas</taxon>
    </lineage>
</organism>
<dbReference type="PANTHER" id="PTHR30386">
    <property type="entry name" value="MEMBRANE FUSION SUBUNIT OF EMRAB-TOLC MULTIDRUG EFFLUX PUMP"/>
    <property type="match status" value="1"/>
</dbReference>
<evidence type="ECO:0000256" key="1">
    <source>
        <dbReference type="ARBA" id="ARBA00004196"/>
    </source>
</evidence>
<proteinExistence type="predicted"/>
<gene>
    <name evidence="4" type="ORF">ACFOSS_04780</name>
</gene>
<feature type="coiled-coil region" evidence="2">
    <location>
        <begin position="88"/>
        <end position="115"/>
    </location>
</feature>
<feature type="domain" description="Multidrug export protein EmrA/FarA alpha-helical hairpin" evidence="3">
    <location>
        <begin position="82"/>
        <end position="203"/>
    </location>
</feature>
<comment type="subcellular location">
    <subcellularLocation>
        <location evidence="1">Cell envelope</location>
    </subcellularLocation>
</comment>
<keyword evidence="2" id="KW-0175">Coiled coil</keyword>
<dbReference type="RefSeq" id="WP_377150954.1">
    <property type="nucleotide sequence ID" value="NZ_JBHSAF010000002.1"/>
</dbReference>
<dbReference type="PANTHER" id="PTHR30386:SF19">
    <property type="entry name" value="MULTIDRUG EXPORT PROTEIN EMRA-RELATED"/>
    <property type="match status" value="1"/>
</dbReference>
<dbReference type="InterPro" id="IPR058633">
    <property type="entry name" value="EmrA/FarA_HH"/>
</dbReference>
<dbReference type="EMBL" id="JBHSAF010000002">
    <property type="protein sequence ID" value="MFC3912781.1"/>
    <property type="molecule type" value="Genomic_DNA"/>
</dbReference>
<keyword evidence="5" id="KW-1185">Reference proteome</keyword>
<dbReference type="Gene3D" id="2.40.50.100">
    <property type="match status" value="1"/>
</dbReference>
<accession>A0ABV8CKU8</accession>
<dbReference type="Gene3D" id="2.40.30.170">
    <property type="match status" value="1"/>
</dbReference>
<evidence type="ECO:0000256" key="2">
    <source>
        <dbReference type="SAM" id="Coils"/>
    </source>
</evidence>